<feature type="transmembrane region" description="Helical" evidence="4">
    <location>
        <begin position="118"/>
        <end position="138"/>
    </location>
</feature>
<evidence type="ECO:0000313" key="6">
    <source>
        <dbReference type="EMBL" id="MBO0663886.1"/>
    </source>
</evidence>
<feature type="transmembrane region" description="Helical" evidence="4">
    <location>
        <begin position="294"/>
        <end position="316"/>
    </location>
</feature>
<feature type="transmembrane region" description="Helical" evidence="4">
    <location>
        <begin position="228"/>
        <end position="250"/>
    </location>
</feature>
<name>A0A939G022_9HYPH</name>
<evidence type="ECO:0000256" key="4">
    <source>
        <dbReference type="SAM" id="Phobius"/>
    </source>
</evidence>
<dbReference type="Pfam" id="PF07690">
    <property type="entry name" value="MFS_1"/>
    <property type="match status" value="1"/>
</dbReference>
<evidence type="ECO:0000259" key="5">
    <source>
        <dbReference type="PROSITE" id="PS50850"/>
    </source>
</evidence>
<keyword evidence="7" id="KW-1185">Reference proteome</keyword>
<dbReference type="Gene3D" id="1.20.1250.20">
    <property type="entry name" value="MFS general substrate transporter like domains"/>
    <property type="match status" value="2"/>
</dbReference>
<proteinExistence type="predicted"/>
<protein>
    <submittedName>
        <fullName evidence="6">MFS transporter</fullName>
    </submittedName>
</protein>
<dbReference type="RefSeq" id="WP_207258807.1">
    <property type="nucleotide sequence ID" value="NZ_JAFMPP010000014.1"/>
</dbReference>
<dbReference type="Proteomes" id="UP000664122">
    <property type="component" value="Unassembled WGS sequence"/>
</dbReference>
<sequence length="428" mass="43739">MSATSTPSRDGDLSAKSRSIRALSALNFCLADVRDGLGPFLGVFLIGQGWDAATIGLVTTIGGIAGMLATTPLGALADATRFKRAMVAICAVLTIIASLIILFVPTFTVVAASQVATAIAGAAIAPAIAALTLGIVGQSGLAHQLGRNEAWNHGGNGIAAALAGIFGYFYGLPAVFALMTVLAVLSLIALFRICPNDIDHDVARGLESGAGQSETPQRFRTLFTNPRLLVMAGTLLLFHLGNGAMLPLLGQHIATNGAVNSAAYTAITIIIAQVTMIPLALLASRIAGAKGYYYLFLAALIALPLRGLIAGTWGSLYSVVPVQMLDGVGAGLQGVAVPGMVALIMRGTGRVNVSLGAVATVQGIGASLSPALGGYIATAYGFPTAFLSLGAIAVPAVVMWLAFGPMMRPALAAERERETRRAEATQSA</sequence>
<keyword evidence="2 4" id="KW-1133">Transmembrane helix</keyword>
<dbReference type="GO" id="GO:0022857">
    <property type="term" value="F:transmembrane transporter activity"/>
    <property type="evidence" value="ECO:0007669"/>
    <property type="project" value="InterPro"/>
</dbReference>
<evidence type="ECO:0000256" key="2">
    <source>
        <dbReference type="ARBA" id="ARBA00022989"/>
    </source>
</evidence>
<dbReference type="PANTHER" id="PTHR23539:SF1">
    <property type="entry name" value="MAJOR FACILITATOR SUPERFAMILY (MFS) PROFILE DOMAIN-CONTAINING PROTEIN"/>
    <property type="match status" value="1"/>
</dbReference>
<dbReference type="InterPro" id="IPR020846">
    <property type="entry name" value="MFS_dom"/>
</dbReference>
<accession>A0A939G022</accession>
<feature type="transmembrane region" description="Helical" evidence="4">
    <location>
        <begin position="328"/>
        <end position="345"/>
    </location>
</feature>
<dbReference type="InterPro" id="IPR036259">
    <property type="entry name" value="MFS_trans_sf"/>
</dbReference>
<dbReference type="InterPro" id="IPR011701">
    <property type="entry name" value="MFS"/>
</dbReference>
<feature type="transmembrane region" description="Helical" evidence="4">
    <location>
        <begin position="85"/>
        <end position="112"/>
    </location>
</feature>
<evidence type="ECO:0000256" key="3">
    <source>
        <dbReference type="ARBA" id="ARBA00023136"/>
    </source>
</evidence>
<feature type="transmembrane region" description="Helical" evidence="4">
    <location>
        <begin position="357"/>
        <end position="376"/>
    </location>
</feature>
<dbReference type="EMBL" id="JAFMPP010000014">
    <property type="protein sequence ID" value="MBO0663886.1"/>
    <property type="molecule type" value="Genomic_DNA"/>
</dbReference>
<dbReference type="PANTHER" id="PTHR23539">
    <property type="entry name" value="MFS TRANSPORTER"/>
    <property type="match status" value="1"/>
</dbReference>
<feature type="domain" description="Major facilitator superfamily (MFS) profile" evidence="5">
    <location>
        <begin position="1"/>
        <end position="408"/>
    </location>
</feature>
<organism evidence="6 7">
    <name type="scientific">Jiella flava</name>
    <dbReference type="NCBI Taxonomy" id="2816857"/>
    <lineage>
        <taxon>Bacteria</taxon>
        <taxon>Pseudomonadati</taxon>
        <taxon>Pseudomonadota</taxon>
        <taxon>Alphaproteobacteria</taxon>
        <taxon>Hyphomicrobiales</taxon>
        <taxon>Aurantimonadaceae</taxon>
        <taxon>Jiella</taxon>
    </lineage>
</organism>
<evidence type="ECO:0000256" key="1">
    <source>
        <dbReference type="ARBA" id="ARBA00022692"/>
    </source>
</evidence>
<dbReference type="AlphaFoldDB" id="A0A939G022"/>
<keyword evidence="1 4" id="KW-0812">Transmembrane</keyword>
<keyword evidence="3 4" id="KW-0472">Membrane</keyword>
<feature type="transmembrane region" description="Helical" evidence="4">
    <location>
        <begin position="382"/>
        <end position="403"/>
    </location>
</feature>
<dbReference type="PROSITE" id="PS50850">
    <property type="entry name" value="MFS"/>
    <property type="match status" value="1"/>
</dbReference>
<gene>
    <name evidence="6" type="ORF">J1C48_14995</name>
</gene>
<reference evidence="6" key="1">
    <citation type="submission" date="2021-03" db="EMBL/GenBank/DDBJ databases">
        <title>Whole genome sequence of Jiella sp. CQZ9-1.</title>
        <authorList>
            <person name="Tuo L."/>
        </authorList>
    </citation>
    <scope>NUCLEOTIDE SEQUENCE</scope>
    <source>
        <strain evidence="6">CQZ9-1</strain>
    </source>
</reference>
<feature type="transmembrane region" description="Helical" evidence="4">
    <location>
        <begin position="52"/>
        <end position="73"/>
    </location>
</feature>
<feature type="transmembrane region" description="Helical" evidence="4">
    <location>
        <begin position="150"/>
        <end position="170"/>
    </location>
</feature>
<comment type="caution">
    <text evidence="6">The sequence shown here is derived from an EMBL/GenBank/DDBJ whole genome shotgun (WGS) entry which is preliminary data.</text>
</comment>
<dbReference type="SUPFAM" id="SSF103473">
    <property type="entry name" value="MFS general substrate transporter"/>
    <property type="match status" value="1"/>
</dbReference>
<feature type="transmembrane region" description="Helical" evidence="4">
    <location>
        <begin position="176"/>
        <end position="194"/>
    </location>
</feature>
<feature type="transmembrane region" description="Helical" evidence="4">
    <location>
        <begin position="262"/>
        <end position="282"/>
    </location>
</feature>
<evidence type="ECO:0000313" key="7">
    <source>
        <dbReference type="Proteomes" id="UP000664122"/>
    </source>
</evidence>